<name>A0ABW4I2J9_9SPHN</name>
<dbReference type="PANTHER" id="PTHR30349:SF41">
    <property type="entry name" value="INTEGRASE_RECOMBINASE PROTEIN MJ0367-RELATED"/>
    <property type="match status" value="1"/>
</dbReference>
<dbReference type="PROSITE" id="PS51900">
    <property type="entry name" value="CB"/>
    <property type="match status" value="1"/>
</dbReference>
<evidence type="ECO:0000256" key="1">
    <source>
        <dbReference type="ARBA" id="ARBA00008857"/>
    </source>
</evidence>
<keyword evidence="2" id="KW-0229">DNA integration</keyword>
<reference evidence="9" key="1">
    <citation type="journal article" date="2019" name="Int. J. Syst. Evol. Microbiol.">
        <title>The Global Catalogue of Microorganisms (GCM) 10K type strain sequencing project: providing services to taxonomists for standard genome sequencing and annotation.</title>
        <authorList>
            <consortium name="The Broad Institute Genomics Platform"/>
            <consortium name="The Broad Institute Genome Sequencing Center for Infectious Disease"/>
            <person name="Wu L."/>
            <person name="Ma J."/>
        </authorList>
    </citation>
    <scope>NUCLEOTIDE SEQUENCE [LARGE SCALE GENOMIC DNA]</scope>
    <source>
        <strain evidence="9">CGMCC 1.16275</strain>
    </source>
</reference>
<keyword evidence="4" id="KW-0233">DNA recombination</keyword>
<evidence type="ECO:0000256" key="5">
    <source>
        <dbReference type="PROSITE-ProRule" id="PRU01248"/>
    </source>
</evidence>
<gene>
    <name evidence="8" type="ORF">ACFSCW_09750</name>
</gene>
<dbReference type="InterPro" id="IPR010998">
    <property type="entry name" value="Integrase_recombinase_N"/>
</dbReference>
<dbReference type="Gene3D" id="1.10.150.130">
    <property type="match status" value="1"/>
</dbReference>
<accession>A0ABW4I2J9</accession>
<dbReference type="InterPro" id="IPR050090">
    <property type="entry name" value="Tyrosine_recombinase_XerCD"/>
</dbReference>
<dbReference type="PROSITE" id="PS51898">
    <property type="entry name" value="TYR_RECOMBINASE"/>
    <property type="match status" value="1"/>
</dbReference>
<dbReference type="InterPro" id="IPR013762">
    <property type="entry name" value="Integrase-like_cat_sf"/>
</dbReference>
<keyword evidence="9" id="KW-1185">Reference proteome</keyword>
<evidence type="ECO:0000259" key="7">
    <source>
        <dbReference type="PROSITE" id="PS51900"/>
    </source>
</evidence>
<comment type="similarity">
    <text evidence="1">Belongs to the 'phage' integrase family.</text>
</comment>
<evidence type="ECO:0000259" key="6">
    <source>
        <dbReference type="PROSITE" id="PS51898"/>
    </source>
</evidence>
<feature type="domain" description="Tyr recombinase" evidence="6">
    <location>
        <begin position="202"/>
        <end position="406"/>
    </location>
</feature>
<dbReference type="Gene3D" id="1.10.443.10">
    <property type="entry name" value="Intergrase catalytic core"/>
    <property type="match status" value="1"/>
</dbReference>
<organism evidence="8 9">
    <name type="scientific">Sphingomonas tabacisoli</name>
    <dbReference type="NCBI Taxonomy" id="2249466"/>
    <lineage>
        <taxon>Bacteria</taxon>
        <taxon>Pseudomonadati</taxon>
        <taxon>Pseudomonadota</taxon>
        <taxon>Alphaproteobacteria</taxon>
        <taxon>Sphingomonadales</taxon>
        <taxon>Sphingomonadaceae</taxon>
        <taxon>Sphingomonas</taxon>
    </lineage>
</organism>
<evidence type="ECO:0000256" key="3">
    <source>
        <dbReference type="ARBA" id="ARBA00023125"/>
    </source>
</evidence>
<dbReference type="EMBL" id="JBHUDY010000001">
    <property type="protein sequence ID" value="MFD1612083.1"/>
    <property type="molecule type" value="Genomic_DNA"/>
</dbReference>
<dbReference type="InterPro" id="IPR002104">
    <property type="entry name" value="Integrase_catalytic"/>
</dbReference>
<dbReference type="SUPFAM" id="SSF56349">
    <property type="entry name" value="DNA breaking-rejoining enzymes"/>
    <property type="match status" value="1"/>
</dbReference>
<evidence type="ECO:0000256" key="2">
    <source>
        <dbReference type="ARBA" id="ARBA00022908"/>
    </source>
</evidence>
<dbReference type="InterPro" id="IPR011010">
    <property type="entry name" value="DNA_brk_join_enz"/>
</dbReference>
<dbReference type="RefSeq" id="WP_380888751.1">
    <property type="nucleotide sequence ID" value="NZ_JBHUDY010000001.1"/>
</dbReference>
<proteinExistence type="inferred from homology"/>
<evidence type="ECO:0000256" key="4">
    <source>
        <dbReference type="ARBA" id="ARBA00023172"/>
    </source>
</evidence>
<dbReference type="PANTHER" id="PTHR30349">
    <property type="entry name" value="PHAGE INTEGRASE-RELATED"/>
    <property type="match status" value="1"/>
</dbReference>
<evidence type="ECO:0000313" key="9">
    <source>
        <dbReference type="Proteomes" id="UP001597115"/>
    </source>
</evidence>
<feature type="domain" description="Core-binding (CB)" evidence="7">
    <location>
        <begin position="90"/>
        <end position="183"/>
    </location>
</feature>
<keyword evidence="3 5" id="KW-0238">DNA-binding</keyword>
<dbReference type="Proteomes" id="UP001597115">
    <property type="component" value="Unassembled WGS sequence"/>
</dbReference>
<protein>
    <submittedName>
        <fullName evidence="8">Tyrosine-type recombinase/integrase</fullName>
    </submittedName>
</protein>
<comment type="caution">
    <text evidence="8">The sequence shown here is derived from an EMBL/GenBank/DDBJ whole genome shotgun (WGS) entry which is preliminary data.</text>
</comment>
<sequence>MHLKTQSIKIRKGLYLYKQPQSKGRGSPNWYARVYLHINGRPAQTKSSGTTDERAAARFAEDYYIECLFQRKLAEQGFHSPIGIKAAPVHRFDRIADRFLEKCLADAGSDDRAIRRARDHKAALLGRGGLAVHFKDKDVNSIQTAEIRDYLAFQVEMSRDGELAPATQKRTLSSLSQVLKFAHEQRHLSSLPRLPGIKLQDNPRPWLEKQEYQRLYRTAYGLAHGARRRGAVEEFRYWQELGDFIVFMVGSYLRPSEWKDLRHQHVEPFDDGKNRGLILKVSAGKTGYRESVTMPALVGVYERITARVGPKPTTHLFVPQYQNRQTAMKQMRLRFNELLDRTGLRTNIDGLDRTMYSLRHTALMLRITHSDRLDSFILARNAGTSVEMLSRFYLKRLNNRLSIEDLQSFRRR</sequence>
<dbReference type="InterPro" id="IPR044068">
    <property type="entry name" value="CB"/>
</dbReference>
<evidence type="ECO:0000313" key="8">
    <source>
        <dbReference type="EMBL" id="MFD1612083.1"/>
    </source>
</evidence>